<feature type="signal peptide" evidence="1">
    <location>
        <begin position="1"/>
        <end position="37"/>
    </location>
</feature>
<reference evidence="2" key="1">
    <citation type="submission" date="2024-05" db="EMBL/GenBank/DDBJ databases">
        <title>Whole genome shotgun sequence of Streptomyces hydrogenans NBRC 13475.</title>
        <authorList>
            <person name="Komaki H."/>
            <person name="Tamura T."/>
        </authorList>
    </citation>
    <scope>NUCLEOTIDE SEQUENCE</scope>
    <source>
        <strain evidence="2">NBRC 13475</strain>
    </source>
</reference>
<accession>A0ABQ3PD70</accession>
<dbReference type="RefSeq" id="WP_226652025.1">
    <property type="nucleotide sequence ID" value="NZ_BNDW01000035.1"/>
</dbReference>
<dbReference type="Proteomes" id="UP001052739">
    <property type="component" value="Unassembled WGS sequence"/>
</dbReference>
<evidence type="ECO:0000256" key="1">
    <source>
        <dbReference type="SAM" id="SignalP"/>
    </source>
</evidence>
<keyword evidence="1" id="KW-0732">Signal</keyword>
<name>A0ABQ3PD70_9ACTN</name>
<dbReference type="EMBL" id="BNDW01000035">
    <property type="protein sequence ID" value="GHI22964.1"/>
    <property type="molecule type" value="Genomic_DNA"/>
</dbReference>
<organism evidence="2 4">
    <name type="scientific">Streptomyces hydrogenans</name>
    <dbReference type="NCBI Taxonomy" id="1873719"/>
    <lineage>
        <taxon>Bacteria</taxon>
        <taxon>Bacillati</taxon>
        <taxon>Actinomycetota</taxon>
        <taxon>Actinomycetes</taxon>
        <taxon>Kitasatosporales</taxon>
        <taxon>Streptomycetaceae</taxon>
        <taxon>Streptomyces</taxon>
    </lineage>
</organism>
<evidence type="ECO:0000313" key="4">
    <source>
        <dbReference type="Proteomes" id="UP001052739"/>
    </source>
</evidence>
<dbReference type="SUPFAM" id="SSF89372">
    <property type="entry name" value="Fucose-specific lectin"/>
    <property type="match status" value="1"/>
</dbReference>
<proteinExistence type="predicted"/>
<keyword evidence="4" id="KW-1185">Reference proteome</keyword>
<gene>
    <name evidence="2" type="ORF">Shyd_43260</name>
    <name evidence="3" type="ORF">Shyd_43350</name>
</gene>
<protein>
    <recommendedName>
        <fullName evidence="5">VCBS repeat-containing protein</fullName>
    </recommendedName>
</protein>
<sequence length="719" mass="76351">MSRAHARARARRIHPSRLRLTAALAVTLAATTAVTVAGPGIAAAVSTAVAQETASGATLPVLTAQSFTDSVGATGFLTEHSYYPAYAATWTRYDGTSVRLPADGSHYSGAAESDVVVGYKDSRYTVHDMAGGGDPVVIDSPYGLYQVNGSTLVMVDKATKTLHLVSREPGGQIVDRKVTGLPSGTVNAAYSSAPGTIAVRLVTGDATTRDAVIDVPTGTVTGLYDTSHELDGPQVTPDHIAWQTYDSGTTIVDRHTGVSETVPGQATLAFGDEWLAVNDAGRFTLRSRKDGHTVAPFHSAGQVTPGPDGTLLVGGISTAGDWGFFHVALGADGEPKVTMVADVPDGQELTLRSLSVPSRTSGYTNFSWDIGDGSASFGFKLTHTATGLTKTIYNNHPDPFVTWDGRLREDFGAYNGTYTWKMRATPVREPFGPSIERTGTFTMARPTERRDFNDNGAADALVRDGSGRLLAYEMSELTAMRTDEECYETVCQAPLTKPTPELLGTGGWNIYTLLASPGNLAGGAADDVIGRDRDGVLWLYQSEKQKLLPRTKIGGGWQIYNKIVGGSDLNGDGRGDLLATDTAGVLWLYTSTGDAKAPFKARKKIGAGWGQYNLLTAPGNIAGATGGDLLARDKDGVLWLYLGKGDGTFTARRQIGGGWQKYTQIIPAGKNPWHPVTDILAVGPTGSARYHGNDSTTRPFSRPVPLPVRTDSTTYKSFF</sequence>
<dbReference type="EMBL" id="BNDW01000035">
    <property type="protein sequence ID" value="GHI22955.1"/>
    <property type="molecule type" value="Genomic_DNA"/>
</dbReference>
<evidence type="ECO:0000313" key="3">
    <source>
        <dbReference type="EMBL" id="GHI22964.1"/>
    </source>
</evidence>
<comment type="caution">
    <text evidence="2">The sequence shown here is derived from an EMBL/GenBank/DDBJ whole genome shotgun (WGS) entry which is preliminary data.</text>
</comment>
<evidence type="ECO:0000313" key="2">
    <source>
        <dbReference type="EMBL" id="GHI22955.1"/>
    </source>
</evidence>
<dbReference type="Gene3D" id="2.115.10.10">
    <property type="entry name" value="Tachylectin 2"/>
    <property type="match status" value="1"/>
</dbReference>
<evidence type="ECO:0008006" key="5">
    <source>
        <dbReference type="Google" id="ProtNLM"/>
    </source>
</evidence>
<feature type="chain" id="PRO_5045029930" description="VCBS repeat-containing protein" evidence="1">
    <location>
        <begin position="38"/>
        <end position="719"/>
    </location>
</feature>